<dbReference type="STRING" id="1399419.A5906_29870"/>
<sequence>MIRCIKLWTGADGKSHFQEGVVDLSRGARGDALSAKLRVDAASFHETDADPELGWHPDAARQLVMSLSGTLRFETADGSFVLRPGDVLFTEDTGGTGHNWTMTDDAPWRRIYTVLAPDVEVPFRPAQNRAVRAAILQGGTQ</sequence>
<dbReference type="Gene3D" id="2.60.120.10">
    <property type="entry name" value="Jelly Rolls"/>
    <property type="match status" value="1"/>
</dbReference>
<name>A0A560JS30_9BRAD</name>
<dbReference type="AlphaFoldDB" id="A0A560JS30"/>
<dbReference type="SUPFAM" id="SSF51182">
    <property type="entry name" value="RmlC-like cupins"/>
    <property type="match status" value="1"/>
</dbReference>
<accession>A0A560JS30</accession>
<gene>
    <name evidence="1" type="ORF">FBZ95_105193</name>
</gene>
<keyword evidence="2" id="KW-1185">Reference proteome</keyword>
<organism evidence="1 2">
    <name type="scientific">Bradyrhizobium sacchari</name>
    <dbReference type="NCBI Taxonomy" id="1399419"/>
    <lineage>
        <taxon>Bacteria</taxon>
        <taxon>Pseudomonadati</taxon>
        <taxon>Pseudomonadota</taxon>
        <taxon>Alphaproteobacteria</taxon>
        <taxon>Hyphomicrobiales</taxon>
        <taxon>Nitrobacteraceae</taxon>
        <taxon>Bradyrhizobium</taxon>
    </lineage>
</organism>
<dbReference type="InterPro" id="IPR014710">
    <property type="entry name" value="RmlC-like_jellyroll"/>
</dbReference>
<comment type="caution">
    <text evidence="1">The sequence shown here is derived from an EMBL/GenBank/DDBJ whole genome shotgun (WGS) entry which is preliminary data.</text>
</comment>
<reference evidence="1 2" key="1">
    <citation type="submission" date="2019-06" db="EMBL/GenBank/DDBJ databases">
        <title>Genomic Encyclopedia of Type Strains, Phase IV (KMG-V): Genome sequencing to study the core and pangenomes of soil and plant-associated prokaryotes.</title>
        <authorList>
            <person name="Whitman W."/>
        </authorList>
    </citation>
    <scope>NUCLEOTIDE SEQUENCE [LARGE SCALE GENOMIC DNA]</scope>
    <source>
        <strain evidence="1 2">BR 10556</strain>
    </source>
</reference>
<dbReference type="InterPro" id="IPR011051">
    <property type="entry name" value="RmlC_Cupin_sf"/>
</dbReference>
<evidence type="ECO:0008006" key="3">
    <source>
        <dbReference type="Google" id="ProtNLM"/>
    </source>
</evidence>
<dbReference type="RefSeq" id="WP_080135345.1">
    <property type="nucleotide sequence ID" value="NZ_LWIG01000008.1"/>
</dbReference>
<dbReference type="OrthoDB" id="4205621at2"/>
<dbReference type="Proteomes" id="UP000315914">
    <property type="component" value="Unassembled WGS sequence"/>
</dbReference>
<proteinExistence type="predicted"/>
<evidence type="ECO:0000313" key="1">
    <source>
        <dbReference type="EMBL" id="TWB73942.1"/>
    </source>
</evidence>
<protein>
    <recommendedName>
        <fullName evidence="3">Cupin domain</fullName>
    </recommendedName>
</protein>
<evidence type="ECO:0000313" key="2">
    <source>
        <dbReference type="Proteomes" id="UP000315914"/>
    </source>
</evidence>
<dbReference type="EMBL" id="VITW01000005">
    <property type="protein sequence ID" value="TWB73942.1"/>
    <property type="molecule type" value="Genomic_DNA"/>
</dbReference>